<accession>A0AA48GUF1</accession>
<dbReference type="PANTHER" id="PTHR30629:SF2">
    <property type="entry name" value="PROPHAGE INTEGRASE INTS-RELATED"/>
    <property type="match status" value="1"/>
</dbReference>
<evidence type="ECO:0000313" key="6">
    <source>
        <dbReference type="Proteomes" id="UP001228113"/>
    </source>
</evidence>
<evidence type="ECO:0000259" key="4">
    <source>
        <dbReference type="Pfam" id="PF13356"/>
    </source>
</evidence>
<protein>
    <recommendedName>
        <fullName evidence="4">Integrase DNA-binding domain-containing protein</fullName>
    </recommendedName>
</protein>
<dbReference type="Pfam" id="PF13356">
    <property type="entry name" value="Arm-DNA-bind_3"/>
    <property type="match status" value="1"/>
</dbReference>
<evidence type="ECO:0000313" key="5">
    <source>
        <dbReference type="EMBL" id="BDU76424.1"/>
    </source>
</evidence>
<dbReference type="PANTHER" id="PTHR30629">
    <property type="entry name" value="PROPHAGE INTEGRASE"/>
    <property type="match status" value="1"/>
</dbReference>
<reference evidence="5" key="1">
    <citation type="journal article" date="2023" name="Int. J. Syst. Evol. Microbiol.">
        <title>Mesoterricola silvestris gen. nov., sp. nov., Mesoterricola sediminis sp. nov., Geothrix oryzae sp. nov., Geothrix edaphica sp. nov., Geothrix rubra sp. nov., and Geothrix limicola sp. nov., six novel members of Acidobacteriota isolated from soils.</title>
        <authorList>
            <person name="Itoh H."/>
            <person name="Sugisawa Y."/>
            <person name="Mise K."/>
            <person name="Xu Z."/>
            <person name="Kuniyasu M."/>
            <person name="Ushijima N."/>
            <person name="Kawano K."/>
            <person name="Kobayashi E."/>
            <person name="Shiratori Y."/>
            <person name="Masuda Y."/>
            <person name="Senoo K."/>
        </authorList>
    </citation>
    <scope>NUCLEOTIDE SEQUENCE</scope>
    <source>
        <strain evidence="5">W786</strain>
    </source>
</reference>
<dbReference type="InterPro" id="IPR050808">
    <property type="entry name" value="Phage_Integrase"/>
</dbReference>
<dbReference type="GO" id="GO:0003677">
    <property type="term" value="F:DNA binding"/>
    <property type="evidence" value="ECO:0007669"/>
    <property type="project" value="UniProtKB-KW"/>
</dbReference>
<keyword evidence="6" id="KW-1185">Reference proteome</keyword>
<dbReference type="InterPro" id="IPR010998">
    <property type="entry name" value="Integrase_recombinase_N"/>
</dbReference>
<evidence type="ECO:0000256" key="1">
    <source>
        <dbReference type="ARBA" id="ARBA00008857"/>
    </source>
</evidence>
<dbReference type="RefSeq" id="WP_316411405.1">
    <property type="nucleotide sequence ID" value="NZ_AP027081.1"/>
</dbReference>
<organism evidence="5 6">
    <name type="scientific">Mesoterricola sediminis</name>
    <dbReference type="NCBI Taxonomy" id="2927980"/>
    <lineage>
        <taxon>Bacteria</taxon>
        <taxon>Pseudomonadati</taxon>
        <taxon>Acidobacteriota</taxon>
        <taxon>Holophagae</taxon>
        <taxon>Holophagales</taxon>
        <taxon>Holophagaceae</taxon>
        <taxon>Mesoterricola</taxon>
    </lineage>
</organism>
<keyword evidence="3" id="KW-0238">DNA-binding</keyword>
<dbReference type="Gene3D" id="3.30.160.390">
    <property type="entry name" value="Integrase, DNA-binding domain"/>
    <property type="match status" value="1"/>
</dbReference>
<dbReference type="Proteomes" id="UP001228113">
    <property type="component" value="Chromosome"/>
</dbReference>
<feature type="domain" description="Integrase DNA-binding" evidence="4">
    <location>
        <begin position="28"/>
        <end position="95"/>
    </location>
</feature>
<dbReference type="SUPFAM" id="SSF56349">
    <property type="entry name" value="DNA breaking-rejoining enzymes"/>
    <property type="match status" value="1"/>
</dbReference>
<dbReference type="Gene3D" id="1.10.150.130">
    <property type="match status" value="1"/>
</dbReference>
<proteinExistence type="inferred from homology"/>
<comment type="similarity">
    <text evidence="1">Belongs to the 'phage' integrase family.</text>
</comment>
<dbReference type="AlphaFoldDB" id="A0AA48GUF1"/>
<dbReference type="EMBL" id="AP027081">
    <property type="protein sequence ID" value="BDU76424.1"/>
    <property type="molecule type" value="Genomic_DNA"/>
</dbReference>
<dbReference type="InterPro" id="IPR038488">
    <property type="entry name" value="Integrase_DNA-bd_sf"/>
</dbReference>
<evidence type="ECO:0000256" key="3">
    <source>
        <dbReference type="ARBA" id="ARBA00023125"/>
    </source>
</evidence>
<gene>
    <name evidence="5" type="ORF">METESE_13820</name>
</gene>
<dbReference type="KEGG" id="msea:METESE_13820"/>
<sequence>MRANEKNILALVPVPDKKVQRYPIDGCPSLYIQVTGKPEAPIRSWLFKYRDASGKPQCYTIGRYPSVNSIAAKSEVERLRRRLSDGEALVAPRKARQAEKLIKEAEKLVQAPAPPEEPKHPLFRSMAEDFYSKYCLVKNKPSTQRNNGWMLDRHVLPALGAVKIAELNSFKVIAFLDTLADRPVLMNRVKSLLSKMFNWAGLRFPEVSGNHTKGFERHTEMARERRLTEEEIRTLGKFFREKKEPLQTAAIFLLLTGAREGVVLHMTKEHQFPEEGLLRFPAGMAGLKGCRRVYLSTTAKAIIGRHPKLTHLRHEF</sequence>
<evidence type="ECO:0000256" key="2">
    <source>
        <dbReference type="ARBA" id="ARBA00022908"/>
    </source>
</evidence>
<keyword evidence="2" id="KW-0229">DNA integration</keyword>
<dbReference type="GO" id="GO:0015074">
    <property type="term" value="P:DNA integration"/>
    <property type="evidence" value="ECO:0007669"/>
    <property type="project" value="UniProtKB-KW"/>
</dbReference>
<name>A0AA48GUF1_9BACT</name>
<dbReference type="InterPro" id="IPR025166">
    <property type="entry name" value="Integrase_DNA_bind_dom"/>
</dbReference>
<dbReference type="InterPro" id="IPR011010">
    <property type="entry name" value="DNA_brk_join_enz"/>
</dbReference>